<proteinExistence type="predicted"/>
<evidence type="ECO:0008006" key="4">
    <source>
        <dbReference type="Google" id="ProtNLM"/>
    </source>
</evidence>
<keyword evidence="3" id="KW-1185">Reference proteome</keyword>
<dbReference type="RefSeq" id="WP_189103436.1">
    <property type="nucleotide sequence ID" value="NZ_BMND01000041.1"/>
</dbReference>
<dbReference type="EMBL" id="BMND01000041">
    <property type="protein sequence ID" value="GGN61440.1"/>
    <property type="molecule type" value="Genomic_DNA"/>
</dbReference>
<dbReference type="GeneID" id="301551711"/>
<organism evidence="2 3">
    <name type="scientific">Streptomyces kronopolitis</name>
    <dbReference type="NCBI Taxonomy" id="1612435"/>
    <lineage>
        <taxon>Bacteria</taxon>
        <taxon>Bacillati</taxon>
        <taxon>Actinomycetota</taxon>
        <taxon>Actinomycetes</taxon>
        <taxon>Kitasatosporales</taxon>
        <taxon>Streptomycetaceae</taxon>
        <taxon>Streptomyces</taxon>
    </lineage>
</organism>
<reference evidence="3" key="1">
    <citation type="journal article" date="2019" name="Int. J. Syst. Evol. Microbiol.">
        <title>The Global Catalogue of Microorganisms (GCM) 10K type strain sequencing project: providing services to taxonomists for standard genome sequencing and annotation.</title>
        <authorList>
            <consortium name="The Broad Institute Genomics Platform"/>
            <consortium name="The Broad Institute Genome Sequencing Center for Infectious Disease"/>
            <person name="Wu L."/>
            <person name="Ma J."/>
        </authorList>
    </citation>
    <scope>NUCLEOTIDE SEQUENCE [LARGE SCALE GENOMIC DNA]</scope>
    <source>
        <strain evidence="3">CGMCC 4.7323</strain>
    </source>
</reference>
<evidence type="ECO:0000313" key="3">
    <source>
        <dbReference type="Proteomes" id="UP000600080"/>
    </source>
</evidence>
<accession>A0ABQ2K192</accession>
<dbReference type="Proteomes" id="UP000600080">
    <property type="component" value="Unassembled WGS sequence"/>
</dbReference>
<keyword evidence="1" id="KW-0812">Transmembrane</keyword>
<gene>
    <name evidence="2" type="ORF">GCM10012285_60340</name>
</gene>
<feature type="transmembrane region" description="Helical" evidence="1">
    <location>
        <begin position="24"/>
        <end position="41"/>
    </location>
</feature>
<comment type="caution">
    <text evidence="2">The sequence shown here is derived from an EMBL/GenBank/DDBJ whole genome shotgun (WGS) entry which is preliminary data.</text>
</comment>
<evidence type="ECO:0000313" key="2">
    <source>
        <dbReference type="EMBL" id="GGN61440.1"/>
    </source>
</evidence>
<evidence type="ECO:0000256" key="1">
    <source>
        <dbReference type="SAM" id="Phobius"/>
    </source>
</evidence>
<sequence>MSAELPGAAAALDAAHVIAASSPYLAALILVGAIAAGAIGLRRRRQADAALAHRARVELVPTSTFNPGLDEIGRAAHHVTRIHHAAGAPARGSAARLRYTVTDGQMRCYLEGPADAAAVLRMPAYAEVEVRTPNAAPDIHPVHFSLSKEARR</sequence>
<name>A0ABQ2K192_9ACTN</name>
<protein>
    <recommendedName>
        <fullName evidence="4">Secreted protein</fullName>
    </recommendedName>
</protein>
<keyword evidence="1" id="KW-0472">Membrane</keyword>
<keyword evidence="1" id="KW-1133">Transmembrane helix</keyword>